<evidence type="ECO:0000313" key="1">
    <source>
        <dbReference type="EMBL" id="KAG8632342.1"/>
    </source>
</evidence>
<name>A0ACB7FWV8_MANES</name>
<gene>
    <name evidence="1" type="ORF">MANES_18G013300v8</name>
</gene>
<dbReference type="Proteomes" id="UP000091857">
    <property type="component" value="Chromosome 18"/>
</dbReference>
<dbReference type="EMBL" id="CM004404">
    <property type="protein sequence ID" value="KAG8632342.1"/>
    <property type="molecule type" value="Genomic_DNA"/>
</dbReference>
<evidence type="ECO:0000313" key="2">
    <source>
        <dbReference type="Proteomes" id="UP000091857"/>
    </source>
</evidence>
<reference evidence="2" key="1">
    <citation type="journal article" date="2016" name="Nat. Biotechnol.">
        <title>Sequencing wild and cultivated cassava and related species reveals extensive interspecific hybridization and genetic diversity.</title>
        <authorList>
            <person name="Bredeson J.V."/>
            <person name="Lyons J.B."/>
            <person name="Prochnik S.E."/>
            <person name="Wu G.A."/>
            <person name="Ha C.M."/>
            <person name="Edsinger-Gonzales E."/>
            <person name="Grimwood J."/>
            <person name="Schmutz J."/>
            <person name="Rabbi I.Y."/>
            <person name="Egesi C."/>
            <person name="Nauluvula P."/>
            <person name="Lebot V."/>
            <person name="Ndunguru J."/>
            <person name="Mkamilo G."/>
            <person name="Bart R.S."/>
            <person name="Setter T.L."/>
            <person name="Gleadow R.M."/>
            <person name="Kulakow P."/>
            <person name="Ferguson M.E."/>
            <person name="Rounsley S."/>
            <person name="Rokhsar D.S."/>
        </authorList>
    </citation>
    <scope>NUCLEOTIDE SEQUENCE [LARGE SCALE GENOMIC DNA]</scope>
    <source>
        <strain evidence="2">cv. AM560-2</strain>
    </source>
</reference>
<protein>
    <submittedName>
        <fullName evidence="1">Uncharacterized protein</fullName>
    </submittedName>
</protein>
<accession>A0ACB7FWV8</accession>
<proteinExistence type="predicted"/>
<keyword evidence="2" id="KW-1185">Reference proteome</keyword>
<comment type="caution">
    <text evidence="1">The sequence shown here is derived from an EMBL/GenBank/DDBJ whole genome shotgun (WGS) entry which is preliminary data.</text>
</comment>
<sequence length="327" mass="36933">MKQRSSPHYQPKYTSNDEIEVAEVLLKLHTLIAESEYGLQLPLSWGSKRRRSADDSHRRVLLPSTPFPSLHGIGGLLVSVFDPDKTKTAVKVEASSPATPLSFSPSESDEKPKRLKRKASAKKTKEQLLEIVEQYTQSNESLTKEIEKSRQKYEELKASNLWLQAKKQELNLGIIRREEPQLEPKTSKNSLNYEVKIGQALVKASSTVVGYKDNHQLRLVIDQRPLIIDRTANKTGIGESYQYPFGQTLSLFPSRTGLGMSSISEDVGPSGIPDLNVSLVDSLWMDFAHPVDENRTLTKALAAQARHRRMQICREKNSYSKLRLSHR</sequence>
<organism evidence="1 2">
    <name type="scientific">Manihot esculenta</name>
    <name type="common">Cassava</name>
    <name type="synonym">Jatropha manihot</name>
    <dbReference type="NCBI Taxonomy" id="3983"/>
    <lineage>
        <taxon>Eukaryota</taxon>
        <taxon>Viridiplantae</taxon>
        <taxon>Streptophyta</taxon>
        <taxon>Embryophyta</taxon>
        <taxon>Tracheophyta</taxon>
        <taxon>Spermatophyta</taxon>
        <taxon>Magnoliopsida</taxon>
        <taxon>eudicotyledons</taxon>
        <taxon>Gunneridae</taxon>
        <taxon>Pentapetalae</taxon>
        <taxon>rosids</taxon>
        <taxon>fabids</taxon>
        <taxon>Malpighiales</taxon>
        <taxon>Euphorbiaceae</taxon>
        <taxon>Crotonoideae</taxon>
        <taxon>Manihoteae</taxon>
        <taxon>Manihot</taxon>
    </lineage>
</organism>